<dbReference type="AlphaFoldDB" id="A0A0C9T5T8"/>
<protein>
    <submittedName>
        <fullName evidence="1">Uncharacterized protein</fullName>
    </submittedName>
</protein>
<proteinExistence type="predicted"/>
<feature type="non-terminal residue" evidence="1">
    <location>
        <position position="89"/>
    </location>
</feature>
<dbReference type="Proteomes" id="UP000053263">
    <property type="component" value="Unassembled WGS sequence"/>
</dbReference>
<gene>
    <name evidence="1" type="ORF">PLICRDRAFT_119404</name>
</gene>
<dbReference type="EMBL" id="KN832577">
    <property type="protein sequence ID" value="KII83473.1"/>
    <property type="molecule type" value="Genomic_DNA"/>
</dbReference>
<organism evidence="1 2">
    <name type="scientific">Plicaturopsis crispa FD-325 SS-3</name>
    <dbReference type="NCBI Taxonomy" id="944288"/>
    <lineage>
        <taxon>Eukaryota</taxon>
        <taxon>Fungi</taxon>
        <taxon>Dikarya</taxon>
        <taxon>Basidiomycota</taxon>
        <taxon>Agaricomycotina</taxon>
        <taxon>Agaricomycetes</taxon>
        <taxon>Agaricomycetidae</taxon>
        <taxon>Amylocorticiales</taxon>
        <taxon>Amylocorticiaceae</taxon>
        <taxon>Plicatura</taxon>
        <taxon>Plicaturopsis crispa</taxon>
    </lineage>
</organism>
<sequence>MKFRRWDVFQIPVILGESISRRDRTEQERDDWARSMLILFKPWRHPQDLRAPNETWYNAFLEYEHSIRDRHLQIIRNMTVMSECKDARD</sequence>
<keyword evidence="2" id="KW-1185">Reference proteome</keyword>
<dbReference type="HOGENOM" id="CLU_180476_1_0_1"/>
<reference evidence="1 2" key="1">
    <citation type="submission" date="2014-06" db="EMBL/GenBank/DDBJ databases">
        <title>Evolutionary Origins and Diversification of the Mycorrhizal Mutualists.</title>
        <authorList>
            <consortium name="DOE Joint Genome Institute"/>
            <consortium name="Mycorrhizal Genomics Consortium"/>
            <person name="Kohler A."/>
            <person name="Kuo A."/>
            <person name="Nagy L.G."/>
            <person name="Floudas D."/>
            <person name="Copeland A."/>
            <person name="Barry K.W."/>
            <person name="Cichocki N."/>
            <person name="Veneault-Fourrey C."/>
            <person name="LaButti K."/>
            <person name="Lindquist E.A."/>
            <person name="Lipzen A."/>
            <person name="Lundell T."/>
            <person name="Morin E."/>
            <person name="Murat C."/>
            <person name="Riley R."/>
            <person name="Ohm R."/>
            <person name="Sun H."/>
            <person name="Tunlid A."/>
            <person name="Henrissat B."/>
            <person name="Grigoriev I.V."/>
            <person name="Hibbett D.S."/>
            <person name="Martin F."/>
        </authorList>
    </citation>
    <scope>NUCLEOTIDE SEQUENCE [LARGE SCALE GENOMIC DNA]</scope>
    <source>
        <strain evidence="1 2">FD-325 SS-3</strain>
    </source>
</reference>
<accession>A0A0C9T5T8</accession>
<dbReference type="OrthoDB" id="3050185at2759"/>
<evidence type="ECO:0000313" key="1">
    <source>
        <dbReference type="EMBL" id="KII83473.1"/>
    </source>
</evidence>
<evidence type="ECO:0000313" key="2">
    <source>
        <dbReference type="Proteomes" id="UP000053263"/>
    </source>
</evidence>
<name>A0A0C9T5T8_PLICR</name>